<evidence type="ECO:0000256" key="1">
    <source>
        <dbReference type="ARBA" id="ARBA00001961"/>
    </source>
</evidence>
<dbReference type="Pfam" id="PF13640">
    <property type="entry name" value="2OG-FeII_Oxy_3"/>
    <property type="match status" value="1"/>
</dbReference>
<dbReference type="eggNOG" id="COG3271">
    <property type="taxonomic scope" value="Bacteria"/>
</dbReference>
<dbReference type="GO" id="GO:0008233">
    <property type="term" value="F:peptidase activity"/>
    <property type="evidence" value="ECO:0007669"/>
    <property type="project" value="InterPro"/>
</dbReference>
<evidence type="ECO:0000259" key="7">
    <source>
        <dbReference type="PROSITE" id="PS50990"/>
    </source>
</evidence>
<dbReference type="PROSITE" id="PS51471">
    <property type="entry name" value="FE2OG_OXY"/>
    <property type="match status" value="1"/>
</dbReference>
<proteinExistence type="predicted"/>
<keyword evidence="6" id="KW-0408">Iron</keyword>
<accession>D2QI60</accession>
<dbReference type="EMBL" id="CP001769">
    <property type="protein sequence ID" value="ADB36948.1"/>
    <property type="molecule type" value="Genomic_DNA"/>
</dbReference>
<dbReference type="GO" id="GO:0005506">
    <property type="term" value="F:iron ion binding"/>
    <property type="evidence" value="ECO:0007669"/>
    <property type="project" value="InterPro"/>
</dbReference>
<keyword evidence="5" id="KW-0560">Oxidoreductase</keyword>
<dbReference type="GO" id="GO:0006508">
    <property type="term" value="P:proteolysis"/>
    <property type="evidence" value="ECO:0007669"/>
    <property type="project" value="InterPro"/>
</dbReference>
<evidence type="ECO:0000256" key="4">
    <source>
        <dbReference type="ARBA" id="ARBA00022964"/>
    </source>
</evidence>
<reference evidence="9 10" key="1">
    <citation type="journal article" date="2010" name="Stand. Genomic Sci.">
        <title>Complete genome sequence of Spirosoma linguale type strain (1).</title>
        <authorList>
            <person name="Lail K."/>
            <person name="Sikorski J."/>
            <person name="Saunders E."/>
            <person name="Lapidus A."/>
            <person name="Glavina Del Rio T."/>
            <person name="Copeland A."/>
            <person name="Tice H."/>
            <person name="Cheng J.-F."/>
            <person name="Lucas S."/>
            <person name="Nolan M."/>
            <person name="Bruce D."/>
            <person name="Goodwin L."/>
            <person name="Pitluck S."/>
            <person name="Ivanova N."/>
            <person name="Mavromatis K."/>
            <person name="Ovchinnikova G."/>
            <person name="Pati A."/>
            <person name="Chen A."/>
            <person name="Palaniappan K."/>
            <person name="Land M."/>
            <person name="Hauser L."/>
            <person name="Chang Y.-J."/>
            <person name="Jeffries C.D."/>
            <person name="Chain P."/>
            <person name="Brettin T."/>
            <person name="Detter J.C."/>
            <person name="Schuetze A."/>
            <person name="Rohde M."/>
            <person name="Tindall B.J."/>
            <person name="Goeker M."/>
            <person name="Bristow J."/>
            <person name="Eisen J.A."/>
            <person name="Markowitz V."/>
            <person name="Hugenholtz P."/>
            <person name="Kyrpides N.C."/>
            <person name="Klenk H.-P."/>
            <person name="Chen F."/>
        </authorList>
    </citation>
    <scope>NUCLEOTIDE SEQUENCE [LARGE SCALE GENOMIC DNA]</scope>
    <source>
        <strain evidence="10">ATCC 33905 / DSM 74 / LMG 10896 / Claus 1</strain>
    </source>
</reference>
<evidence type="ECO:0000256" key="2">
    <source>
        <dbReference type="ARBA" id="ARBA00022723"/>
    </source>
</evidence>
<dbReference type="GO" id="GO:0031418">
    <property type="term" value="F:L-ascorbic acid binding"/>
    <property type="evidence" value="ECO:0007669"/>
    <property type="project" value="UniProtKB-KW"/>
</dbReference>
<dbReference type="STRING" id="504472.Slin_0894"/>
<dbReference type="GO" id="GO:0016020">
    <property type="term" value="C:membrane"/>
    <property type="evidence" value="ECO:0007669"/>
    <property type="project" value="InterPro"/>
</dbReference>
<name>D2QI60_SPILD</name>
<dbReference type="InterPro" id="IPR045054">
    <property type="entry name" value="P4HA-like"/>
</dbReference>
<dbReference type="eggNOG" id="COG3751">
    <property type="taxonomic scope" value="Bacteria"/>
</dbReference>
<keyword evidence="3" id="KW-0847">Vitamin C</keyword>
<sequence>MQCPNVLALQQFVLAHCDSVNRTMVREAVVQAPRFPVVSLNDLKHILQSWHFNPFAFKATVEGLMRLKGPLLAHCIWPDRDRYFVVIRVIQEDEIHYFSPFRGEVREPITSFAKHWTGALLIAEPTAFVESALLRDTDDESIAAAVYKRECVQIHPHFFSADECAYIIQYAEEKTLFTRSQLEYDDNTVNESDTRTSYSAFLKDRQHPVFQAIYERVAASLKVDLNYIEPLQCVRYGEGQQFKPHFDSMSANHRLHTMLVYLNDDFVGGETYFPELNMNVHPKRGSALYFLNRDDNNLLLLNSVHAGLPIAQGMKYACNIWIRNQPIP</sequence>
<gene>
    <name evidence="9" type="ordered locus">Slin_0894</name>
</gene>
<dbReference type="SMART" id="SM00702">
    <property type="entry name" value="P4Hc"/>
    <property type="match status" value="1"/>
</dbReference>
<dbReference type="InterPro" id="IPR006620">
    <property type="entry name" value="Pro_4_hyd_alph"/>
</dbReference>
<dbReference type="Proteomes" id="UP000002028">
    <property type="component" value="Chromosome"/>
</dbReference>
<dbReference type="Pfam" id="PF03412">
    <property type="entry name" value="Peptidase_C39"/>
    <property type="match status" value="1"/>
</dbReference>
<comment type="cofactor">
    <cofactor evidence="1">
        <name>L-ascorbate</name>
        <dbReference type="ChEBI" id="CHEBI:38290"/>
    </cofactor>
</comment>
<evidence type="ECO:0000256" key="5">
    <source>
        <dbReference type="ARBA" id="ARBA00023002"/>
    </source>
</evidence>
<dbReference type="InterPro" id="IPR005074">
    <property type="entry name" value="Peptidase_C39"/>
</dbReference>
<evidence type="ECO:0000256" key="3">
    <source>
        <dbReference type="ARBA" id="ARBA00022896"/>
    </source>
</evidence>
<dbReference type="PANTHER" id="PTHR10869">
    <property type="entry name" value="PROLYL 4-HYDROXYLASE ALPHA SUBUNIT"/>
    <property type="match status" value="1"/>
</dbReference>
<feature type="domain" description="Fe2OG dioxygenase" evidence="8">
    <location>
        <begin position="227"/>
        <end position="324"/>
    </location>
</feature>
<dbReference type="InterPro" id="IPR044862">
    <property type="entry name" value="Pro_4_hyd_alph_FE2OG_OXY"/>
</dbReference>
<dbReference type="AlphaFoldDB" id="D2QI60"/>
<protein>
    <submittedName>
        <fullName evidence="9">2OG-Fe(II) oxygenase</fullName>
    </submittedName>
</protein>
<keyword evidence="10" id="KW-1185">Reference proteome</keyword>
<organism evidence="9 10">
    <name type="scientific">Spirosoma linguale (strain ATCC 33905 / DSM 74 / LMG 10896 / Claus 1)</name>
    <dbReference type="NCBI Taxonomy" id="504472"/>
    <lineage>
        <taxon>Bacteria</taxon>
        <taxon>Pseudomonadati</taxon>
        <taxon>Bacteroidota</taxon>
        <taxon>Cytophagia</taxon>
        <taxon>Cytophagales</taxon>
        <taxon>Cytophagaceae</taxon>
        <taxon>Spirosoma</taxon>
    </lineage>
</organism>
<dbReference type="Gene3D" id="3.90.70.10">
    <property type="entry name" value="Cysteine proteinases"/>
    <property type="match status" value="1"/>
</dbReference>
<keyword evidence="2" id="KW-0479">Metal-binding</keyword>
<dbReference type="HOGENOM" id="CLU_847056_0_0_10"/>
<dbReference type="Gene3D" id="2.60.120.620">
    <property type="entry name" value="q2cbj1_9rhob like domain"/>
    <property type="match status" value="1"/>
</dbReference>
<dbReference type="PANTHER" id="PTHR10869:SF246">
    <property type="entry name" value="TRANSMEMBRANE PROLYL 4-HYDROXYLASE"/>
    <property type="match status" value="1"/>
</dbReference>
<evidence type="ECO:0000313" key="10">
    <source>
        <dbReference type="Proteomes" id="UP000002028"/>
    </source>
</evidence>
<evidence type="ECO:0000313" key="9">
    <source>
        <dbReference type="EMBL" id="ADB36948.1"/>
    </source>
</evidence>
<keyword evidence="4" id="KW-0223">Dioxygenase</keyword>
<dbReference type="InterPro" id="IPR005123">
    <property type="entry name" value="Oxoglu/Fe-dep_dioxygenase_dom"/>
</dbReference>
<feature type="domain" description="Peptidase C39" evidence="7">
    <location>
        <begin position="2"/>
        <end position="123"/>
    </location>
</feature>
<dbReference type="GO" id="GO:0004656">
    <property type="term" value="F:procollagen-proline 4-dioxygenase activity"/>
    <property type="evidence" value="ECO:0007669"/>
    <property type="project" value="TreeGrafter"/>
</dbReference>
<dbReference type="PROSITE" id="PS50990">
    <property type="entry name" value="PEPTIDASE_C39"/>
    <property type="match status" value="1"/>
</dbReference>
<evidence type="ECO:0000256" key="6">
    <source>
        <dbReference type="ARBA" id="ARBA00023004"/>
    </source>
</evidence>
<dbReference type="GO" id="GO:0005524">
    <property type="term" value="F:ATP binding"/>
    <property type="evidence" value="ECO:0007669"/>
    <property type="project" value="InterPro"/>
</dbReference>
<dbReference type="KEGG" id="sli:Slin_0894"/>
<evidence type="ECO:0000259" key="8">
    <source>
        <dbReference type="PROSITE" id="PS51471"/>
    </source>
</evidence>